<dbReference type="Proteomes" id="UP000776164">
    <property type="component" value="Unassembled WGS sequence"/>
</dbReference>
<protein>
    <submittedName>
        <fullName evidence="2">HAD superfamily hydrolase (TIGR01509 family)</fullName>
    </submittedName>
</protein>
<evidence type="ECO:0000313" key="2">
    <source>
        <dbReference type="EMBL" id="MBM7473056.1"/>
    </source>
</evidence>
<evidence type="ECO:0000256" key="1">
    <source>
        <dbReference type="SAM" id="MobiDB-lite"/>
    </source>
</evidence>
<dbReference type="PANTHER" id="PTHR43481">
    <property type="entry name" value="FRUCTOSE-1-PHOSPHATE PHOSPHATASE"/>
    <property type="match status" value="1"/>
</dbReference>
<dbReference type="NCBIfam" id="TIGR01509">
    <property type="entry name" value="HAD-SF-IA-v3"/>
    <property type="match status" value="1"/>
</dbReference>
<comment type="caution">
    <text evidence="2">The sequence shown here is derived from an EMBL/GenBank/DDBJ whole genome shotgun (WGS) entry which is preliminary data.</text>
</comment>
<dbReference type="SFLD" id="SFLDS00003">
    <property type="entry name" value="Haloacid_Dehalogenase"/>
    <property type="match status" value="1"/>
</dbReference>
<evidence type="ECO:0000313" key="3">
    <source>
        <dbReference type="Proteomes" id="UP000776164"/>
    </source>
</evidence>
<dbReference type="InterPro" id="IPR036412">
    <property type="entry name" value="HAD-like_sf"/>
</dbReference>
<dbReference type="GO" id="GO:0016787">
    <property type="term" value="F:hydrolase activity"/>
    <property type="evidence" value="ECO:0007669"/>
    <property type="project" value="UniProtKB-KW"/>
</dbReference>
<proteinExistence type="predicted"/>
<dbReference type="EMBL" id="JAFBBU010000001">
    <property type="protein sequence ID" value="MBM7473056.1"/>
    <property type="molecule type" value="Genomic_DNA"/>
</dbReference>
<feature type="region of interest" description="Disordered" evidence="1">
    <location>
        <begin position="255"/>
        <end position="281"/>
    </location>
</feature>
<keyword evidence="2" id="KW-0378">Hydrolase</keyword>
<dbReference type="SFLD" id="SFLDG01129">
    <property type="entry name" value="C1.5:_HAD__Beta-PGM__Phosphata"/>
    <property type="match status" value="1"/>
</dbReference>
<organism evidence="2 3">
    <name type="scientific">Subtercola frigoramans</name>
    <dbReference type="NCBI Taxonomy" id="120298"/>
    <lineage>
        <taxon>Bacteria</taxon>
        <taxon>Bacillati</taxon>
        <taxon>Actinomycetota</taxon>
        <taxon>Actinomycetes</taxon>
        <taxon>Micrococcales</taxon>
        <taxon>Microbacteriaceae</taxon>
        <taxon>Subtercola</taxon>
    </lineage>
</organism>
<dbReference type="InterPro" id="IPR006439">
    <property type="entry name" value="HAD-SF_hydro_IA"/>
</dbReference>
<dbReference type="Gene3D" id="1.10.150.240">
    <property type="entry name" value="Putative phosphatase, domain 2"/>
    <property type="match status" value="1"/>
</dbReference>
<keyword evidence="3" id="KW-1185">Reference proteome</keyword>
<dbReference type="Gene3D" id="3.40.50.1000">
    <property type="entry name" value="HAD superfamily/HAD-like"/>
    <property type="match status" value="1"/>
</dbReference>
<dbReference type="InterPro" id="IPR051806">
    <property type="entry name" value="HAD-like_SPP"/>
</dbReference>
<gene>
    <name evidence="2" type="ORF">JOE66_002690</name>
</gene>
<dbReference type="Pfam" id="PF00702">
    <property type="entry name" value="Hydrolase"/>
    <property type="match status" value="1"/>
</dbReference>
<sequence>MTAEAPQESRFGEIRAVLFDLDGVLTPTVDIHVVAWAKLFEPFLAARGVVPAYSDDDYYRYIDGRPRVDGVRALLASRDIVLPEGTPDDSPLEETVWGLGLRKNDEFFRILDTVGVVPYPGSVAFLDATIASGRAVAVVSSSRNAVSVLIAAQLSENFAIVVDGMVADATGLPGKPAPDTFVYAADLLGLPVSECAVIEDAHSGVQAARAGDFGLVVGVDRGVGAQGLYDSGADIVVSDLAELVSSISEPAISKPAISEPAITPATPHHPNPSQPSPHDPA</sequence>
<accession>A0ABS2L9D4</accession>
<dbReference type="PANTHER" id="PTHR43481:SF4">
    <property type="entry name" value="GLYCEROL-1-PHOSPHATE PHOSPHOHYDROLASE 1-RELATED"/>
    <property type="match status" value="1"/>
</dbReference>
<dbReference type="InterPro" id="IPR023198">
    <property type="entry name" value="PGP-like_dom2"/>
</dbReference>
<dbReference type="InterPro" id="IPR023214">
    <property type="entry name" value="HAD_sf"/>
</dbReference>
<dbReference type="SUPFAM" id="SSF56784">
    <property type="entry name" value="HAD-like"/>
    <property type="match status" value="1"/>
</dbReference>
<feature type="compositionally biased region" description="Pro residues" evidence="1">
    <location>
        <begin position="267"/>
        <end position="281"/>
    </location>
</feature>
<name>A0ABS2L9D4_9MICO</name>
<reference evidence="2 3" key="1">
    <citation type="submission" date="2021-01" db="EMBL/GenBank/DDBJ databases">
        <title>Sequencing the genomes of 1000 actinobacteria strains.</title>
        <authorList>
            <person name="Klenk H.-P."/>
        </authorList>
    </citation>
    <scope>NUCLEOTIDE SEQUENCE [LARGE SCALE GENOMIC DNA]</scope>
    <source>
        <strain evidence="2 3">DSM 13057</strain>
    </source>
</reference>
<dbReference type="RefSeq" id="WP_205110231.1">
    <property type="nucleotide sequence ID" value="NZ_BAAAHT010000009.1"/>
</dbReference>